<protein>
    <submittedName>
        <fullName evidence="2">Uncharacterized protein</fullName>
    </submittedName>
</protein>
<dbReference type="Pfam" id="PF08555">
    <property type="entry name" value="FAM32A"/>
    <property type="match status" value="1"/>
</dbReference>
<organism evidence="2 3">
    <name type="scientific">Basidiobolus ranarum</name>
    <dbReference type="NCBI Taxonomy" id="34480"/>
    <lineage>
        <taxon>Eukaryota</taxon>
        <taxon>Fungi</taxon>
        <taxon>Fungi incertae sedis</taxon>
        <taxon>Zoopagomycota</taxon>
        <taxon>Entomophthoromycotina</taxon>
        <taxon>Basidiobolomycetes</taxon>
        <taxon>Basidiobolales</taxon>
        <taxon>Basidiobolaceae</taxon>
        <taxon>Basidiobolus</taxon>
    </lineage>
</organism>
<evidence type="ECO:0000313" key="2">
    <source>
        <dbReference type="EMBL" id="KAK9761591.1"/>
    </source>
</evidence>
<reference evidence="2 3" key="1">
    <citation type="submission" date="2023-04" db="EMBL/GenBank/DDBJ databases">
        <title>Genome of Basidiobolus ranarum AG-B5.</title>
        <authorList>
            <person name="Stajich J.E."/>
            <person name="Carter-House D."/>
            <person name="Gryganskyi A."/>
        </authorList>
    </citation>
    <scope>NUCLEOTIDE SEQUENCE [LARGE SCALE GENOMIC DNA]</scope>
    <source>
        <strain evidence="2 3">AG-B5</strain>
    </source>
</reference>
<feature type="region of interest" description="Disordered" evidence="1">
    <location>
        <begin position="29"/>
        <end position="55"/>
    </location>
</feature>
<name>A0ABR2WJD5_9FUNG</name>
<comment type="caution">
    <text evidence="2">The sequence shown here is derived from an EMBL/GenBank/DDBJ whole genome shotgun (WGS) entry which is preliminary data.</text>
</comment>
<dbReference type="Proteomes" id="UP001479436">
    <property type="component" value="Unassembled WGS sequence"/>
</dbReference>
<keyword evidence="3" id="KW-1185">Reference proteome</keyword>
<sequence length="108" mass="12027">MSEYDTVIRGSLKLKGSNVCRLGGGVKKRVQNKHKHPTVSASLPSKDLAAAKPTKTPAELAFEKVQRIRQREKAYKLAQKSHKQKVAEFNEYLANISEHYDIPKVGPG</sequence>
<dbReference type="PANTHER" id="PTHR13282">
    <property type="entry name" value="PROTEIN FAM32A"/>
    <property type="match status" value="1"/>
</dbReference>
<evidence type="ECO:0000313" key="3">
    <source>
        <dbReference type="Proteomes" id="UP001479436"/>
    </source>
</evidence>
<gene>
    <name evidence="2" type="ORF">K7432_013399</name>
</gene>
<dbReference type="EMBL" id="JASJQH010001317">
    <property type="protein sequence ID" value="KAK9761591.1"/>
    <property type="molecule type" value="Genomic_DNA"/>
</dbReference>
<dbReference type="InterPro" id="IPR013865">
    <property type="entry name" value="FAM32A"/>
</dbReference>
<proteinExistence type="predicted"/>
<evidence type="ECO:0000256" key="1">
    <source>
        <dbReference type="SAM" id="MobiDB-lite"/>
    </source>
</evidence>
<dbReference type="PANTHER" id="PTHR13282:SF6">
    <property type="entry name" value="PROTEIN FAM32A"/>
    <property type="match status" value="1"/>
</dbReference>
<accession>A0ABR2WJD5</accession>